<keyword evidence="3 7" id="KW-0812">Transmembrane</keyword>
<evidence type="ECO:0000256" key="1">
    <source>
        <dbReference type="ARBA" id="ARBA00004141"/>
    </source>
</evidence>
<comment type="caution">
    <text evidence="8">The sequence shown here is derived from an EMBL/GenBank/DDBJ whole genome shotgun (WGS) entry which is preliminary data.</text>
</comment>
<feature type="transmembrane region" description="Helical" evidence="7">
    <location>
        <begin position="306"/>
        <end position="337"/>
    </location>
</feature>
<dbReference type="InterPro" id="IPR002293">
    <property type="entry name" value="AA/rel_permease1"/>
</dbReference>
<keyword evidence="9" id="KW-1185">Reference proteome</keyword>
<evidence type="ECO:0000256" key="4">
    <source>
        <dbReference type="ARBA" id="ARBA00022989"/>
    </source>
</evidence>
<feature type="transmembrane region" description="Helical" evidence="7">
    <location>
        <begin position="100"/>
        <end position="117"/>
    </location>
</feature>
<dbReference type="Pfam" id="PF13520">
    <property type="entry name" value="AA_permease_2"/>
    <property type="match status" value="1"/>
</dbReference>
<accession>A0AAV5GSH1</accession>
<name>A0AAV5GSH1_9BASI</name>
<evidence type="ECO:0000256" key="7">
    <source>
        <dbReference type="SAM" id="Phobius"/>
    </source>
</evidence>
<dbReference type="AlphaFoldDB" id="A0AAV5GSH1"/>
<reference evidence="8 9" key="1">
    <citation type="submission" date="2021-12" db="EMBL/GenBank/DDBJ databases">
        <title>High titer production of polyol ester of fatty acids by Rhodotorula paludigena BS15 towards product separation-free biomass refinery.</title>
        <authorList>
            <person name="Mano J."/>
            <person name="Ono H."/>
            <person name="Tanaka T."/>
            <person name="Naito K."/>
            <person name="Sushida H."/>
            <person name="Ike M."/>
            <person name="Tokuyasu K."/>
            <person name="Kitaoka M."/>
        </authorList>
    </citation>
    <scope>NUCLEOTIDE SEQUENCE [LARGE SCALE GENOMIC DNA]</scope>
    <source>
        <strain evidence="8 9">BS15</strain>
    </source>
</reference>
<evidence type="ECO:0000256" key="6">
    <source>
        <dbReference type="SAM" id="MobiDB-lite"/>
    </source>
</evidence>
<evidence type="ECO:0000256" key="2">
    <source>
        <dbReference type="ARBA" id="ARBA00022448"/>
    </source>
</evidence>
<feature type="transmembrane region" description="Helical" evidence="7">
    <location>
        <begin position="261"/>
        <end position="286"/>
    </location>
</feature>
<feature type="transmembrane region" description="Helical" evidence="7">
    <location>
        <begin position="402"/>
        <end position="418"/>
    </location>
</feature>
<dbReference type="PANTHER" id="PTHR45649">
    <property type="entry name" value="AMINO-ACID PERMEASE BAT1"/>
    <property type="match status" value="1"/>
</dbReference>
<feature type="transmembrane region" description="Helical" evidence="7">
    <location>
        <begin position="228"/>
        <end position="249"/>
    </location>
</feature>
<keyword evidence="2" id="KW-0813">Transport</keyword>
<feature type="transmembrane region" description="Helical" evidence="7">
    <location>
        <begin position="368"/>
        <end position="396"/>
    </location>
</feature>
<feature type="transmembrane region" description="Helical" evidence="7">
    <location>
        <begin position="464"/>
        <end position="485"/>
    </location>
</feature>
<evidence type="ECO:0000313" key="9">
    <source>
        <dbReference type="Proteomes" id="UP001342314"/>
    </source>
</evidence>
<evidence type="ECO:0000256" key="3">
    <source>
        <dbReference type="ARBA" id="ARBA00022692"/>
    </source>
</evidence>
<evidence type="ECO:0008006" key="10">
    <source>
        <dbReference type="Google" id="ProtNLM"/>
    </source>
</evidence>
<dbReference type="Gene3D" id="1.20.1740.10">
    <property type="entry name" value="Amino acid/polyamine transporter I"/>
    <property type="match status" value="1"/>
</dbReference>
<keyword evidence="4 7" id="KW-1133">Transmembrane helix</keyword>
<dbReference type="GO" id="GO:0022857">
    <property type="term" value="F:transmembrane transporter activity"/>
    <property type="evidence" value="ECO:0007669"/>
    <property type="project" value="InterPro"/>
</dbReference>
<keyword evidence="5 7" id="KW-0472">Membrane</keyword>
<organism evidence="8 9">
    <name type="scientific">Rhodotorula paludigena</name>
    <dbReference type="NCBI Taxonomy" id="86838"/>
    <lineage>
        <taxon>Eukaryota</taxon>
        <taxon>Fungi</taxon>
        <taxon>Dikarya</taxon>
        <taxon>Basidiomycota</taxon>
        <taxon>Pucciniomycotina</taxon>
        <taxon>Microbotryomycetes</taxon>
        <taxon>Sporidiobolales</taxon>
        <taxon>Sporidiobolaceae</taxon>
        <taxon>Rhodotorula</taxon>
    </lineage>
</organism>
<dbReference type="PANTHER" id="PTHR45649:SF26">
    <property type="entry name" value="OS04G0435100 PROTEIN"/>
    <property type="match status" value="1"/>
</dbReference>
<feature type="transmembrane region" description="Helical" evidence="7">
    <location>
        <begin position="75"/>
        <end position="94"/>
    </location>
</feature>
<feature type="transmembrane region" description="Helical" evidence="7">
    <location>
        <begin position="156"/>
        <end position="174"/>
    </location>
</feature>
<feature type="transmembrane region" description="Helical" evidence="7">
    <location>
        <begin position="186"/>
        <end position="208"/>
    </location>
</feature>
<dbReference type="EMBL" id="BQKY01000011">
    <property type="protein sequence ID" value="GJN92307.1"/>
    <property type="molecule type" value="Genomic_DNA"/>
</dbReference>
<dbReference type="Proteomes" id="UP001342314">
    <property type="component" value="Unassembled WGS sequence"/>
</dbReference>
<feature type="transmembrane region" description="Helical" evidence="7">
    <location>
        <begin position="439"/>
        <end position="458"/>
    </location>
</feature>
<proteinExistence type="predicted"/>
<evidence type="ECO:0000313" key="8">
    <source>
        <dbReference type="EMBL" id="GJN92307.1"/>
    </source>
</evidence>
<gene>
    <name evidence="8" type="ORF">Rhopal_005337-T1</name>
</gene>
<comment type="subcellular location">
    <subcellularLocation>
        <location evidence="1">Membrane</location>
        <topology evidence="1">Multi-pass membrane protein</topology>
    </subcellularLocation>
</comment>
<feature type="transmembrane region" description="Helical" evidence="7">
    <location>
        <begin position="124"/>
        <end position="144"/>
    </location>
</feature>
<dbReference type="GO" id="GO:0016020">
    <property type="term" value="C:membrane"/>
    <property type="evidence" value="ECO:0007669"/>
    <property type="project" value="UniProtKB-SubCell"/>
</dbReference>
<evidence type="ECO:0000256" key="5">
    <source>
        <dbReference type="ARBA" id="ARBA00023136"/>
    </source>
</evidence>
<sequence length="507" mass="54242">MAPRSLASIKSRTDDSSTGKGETFPAVAVARTPSMNPEFNKDPARTRVLLADGGVAGTMEDLTGHKRELKVQMGLGALLALAVANIAPTCAINGSLSTSLVSGGATAILWGWAMWAYQLAPPEALIAAGAQILAAGLLGIAVAFNPDYVQQDWHLVLIYIGVLLLFTLVNLFIVRLMDFLTKSFAFVNLTSVLATIIALAACAPVKQAPSFVFGSQGWINETGWSNKGFVFLLGTLQAGFTLVGMEHSAHLAEEAHNPARVAPIAVFGGTAIVCIVGFLYIITLLFCVQDVTSILETPTGVPPYQVFIDAFGLHGATAAFVINLLILAFAVIGIQLASSRSVYSMSRDGGFPGGKLFRKVNKTPNVPVYALLLQISVPIILGLLSLATTIIFYAFFQLTTEGYLLSYLIPIALLLFRGRDLLPPAYWRMPDWLARICNAASIAYIVLICVLFCIPNFYPVNASNMNYTSVILAVAVLFGTAGWYLDARKKYKGPASQVAHVQASNEA</sequence>
<feature type="region of interest" description="Disordered" evidence="6">
    <location>
        <begin position="1"/>
        <end position="23"/>
    </location>
</feature>
<dbReference type="PIRSF" id="PIRSF006060">
    <property type="entry name" value="AA_transporter"/>
    <property type="match status" value="1"/>
</dbReference>
<protein>
    <recommendedName>
        <fullName evidence="10">Amino acid transporter</fullName>
    </recommendedName>
</protein>